<protein>
    <submittedName>
        <fullName evidence="1">Uncharacterized protein</fullName>
    </submittedName>
</protein>
<sequence length="331" mass="36681">MRLLTLLTTALLSAATGALAAKKTSSERFQLYHSKALSTSPVKLSEASYRELTATPRDYSVAVLLTAMDARYGCQLCREFQPEWELLARSWTGGDRKGESRVVFGTLDFGDGRDVFMSLGLQTAPVLFFFPPTTGPHATASPEPVRYDFTGGAQAAEVVHSWVARYLPDRPHPPIKRPINWMRWISTFVILSGGLTFSYVAWPYVLPVIQSRTVWAAITLISILLFTSGHMFNHIRNVPYVAGDGRGGISYFANGFQNQYGLETQIVAAMYGILALSSISLAIKVPRMTDPRNQGIAFLAWFGILFVVYSLLLSIFRGKNPGYTFSLPPFM</sequence>
<keyword evidence="2" id="KW-1185">Reference proteome</keyword>
<comment type="caution">
    <text evidence="1">The sequence shown here is derived from an EMBL/GenBank/DDBJ whole genome shotgun (WGS) entry which is preliminary data.</text>
</comment>
<proteinExistence type="predicted"/>
<evidence type="ECO:0000313" key="1">
    <source>
        <dbReference type="EMBL" id="KAH6617323.1"/>
    </source>
</evidence>
<evidence type="ECO:0000313" key="2">
    <source>
        <dbReference type="Proteomes" id="UP000724584"/>
    </source>
</evidence>
<dbReference type="EMBL" id="JAGIZQ010000007">
    <property type="protein sequence ID" value="KAH6617323.1"/>
    <property type="molecule type" value="Genomic_DNA"/>
</dbReference>
<gene>
    <name evidence="1" type="ORF">F5144DRAFT_586170</name>
</gene>
<accession>A0ACB7NV55</accession>
<organism evidence="1 2">
    <name type="scientific">Chaetomium tenue</name>
    <dbReference type="NCBI Taxonomy" id="1854479"/>
    <lineage>
        <taxon>Eukaryota</taxon>
        <taxon>Fungi</taxon>
        <taxon>Dikarya</taxon>
        <taxon>Ascomycota</taxon>
        <taxon>Pezizomycotina</taxon>
        <taxon>Sordariomycetes</taxon>
        <taxon>Sordariomycetidae</taxon>
        <taxon>Sordariales</taxon>
        <taxon>Chaetomiaceae</taxon>
        <taxon>Chaetomium</taxon>
    </lineage>
</organism>
<dbReference type="Proteomes" id="UP000724584">
    <property type="component" value="Unassembled WGS sequence"/>
</dbReference>
<reference evidence="1 2" key="1">
    <citation type="journal article" date="2021" name="Nat. Commun.">
        <title>Genetic determinants of endophytism in the Arabidopsis root mycobiome.</title>
        <authorList>
            <person name="Mesny F."/>
            <person name="Miyauchi S."/>
            <person name="Thiergart T."/>
            <person name="Pickel B."/>
            <person name="Atanasova L."/>
            <person name="Karlsson M."/>
            <person name="Huettel B."/>
            <person name="Barry K.W."/>
            <person name="Haridas S."/>
            <person name="Chen C."/>
            <person name="Bauer D."/>
            <person name="Andreopoulos W."/>
            <person name="Pangilinan J."/>
            <person name="LaButti K."/>
            <person name="Riley R."/>
            <person name="Lipzen A."/>
            <person name="Clum A."/>
            <person name="Drula E."/>
            <person name="Henrissat B."/>
            <person name="Kohler A."/>
            <person name="Grigoriev I.V."/>
            <person name="Martin F.M."/>
            <person name="Hacquard S."/>
        </authorList>
    </citation>
    <scope>NUCLEOTIDE SEQUENCE [LARGE SCALE GENOMIC DNA]</scope>
    <source>
        <strain evidence="1 2">MPI-SDFR-AT-0079</strain>
    </source>
</reference>
<name>A0ACB7NV55_9PEZI</name>